<dbReference type="OrthoDB" id="1737932at2759"/>
<evidence type="ECO:0000313" key="2">
    <source>
        <dbReference type="Proteomes" id="UP000516437"/>
    </source>
</evidence>
<protein>
    <submittedName>
        <fullName evidence="1">Uncharacterized protein</fullName>
    </submittedName>
</protein>
<dbReference type="Proteomes" id="UP000516437">
    <property type="component" value="Chromosome 4"/>
</dbReference>
<organism evidence="1 2">
    <name type="scientific">Morella rubra</name>
    <name type="common">Chinese bayberry</name>
    <dbReference type="NCBI Taxonomy" id="262757"/>
    <lineage>
        <taxon>Eukaryota</taxon>
        <taxon>Viridiplantae</taxon>
        <taxon>Streptophyta</taxon>
        <taxon>Embryophyta</taxon>
        <taxon>Tracheophyta</taxon>
        <taxon>Spermatophyta</taxon>
        <taxon>Magnoliopsida</taxon>
        <taxon>eudicotyledons</taxon>
        <taxon>Gunneridae</taxon>
        <taxon>Pentapetalae</taxon>
        <taxon>rosids</taxon>
        <taxon>fabids</taxon>
        <taxon>Fagales</taxon>
        <taxon>Myricaceae</taxon>
        <taxon>Morella</taxon>
    </lineage>
</organism>
<evidence type="ECO:0000313" key="1">
    <source>
        <dbReference type="EMBL" id="KAB1216534.1"/>
    </source>
</evidence>
<accession>A0A6A1VUA0</accession>
<keyword evidence="2" id="KW-1185">Reference proteome</keyword>
<sequence>MLGEDTTILDGSYLIHGQLRPFLRIMHLILCSTIDPNRHTTELSFGRAEFMYLVVVRRLPVDMTSYIYQFVRAQISLPYKVLLIEFLQAMMVLEGSDESKAVPLGATNKTMLLKLLAWTR</sequence>
<name>A0A6A1VUA0_9ROSI</name>
<proteinExistence type="predicted"/>
<dbReference type="EMBL" id="RXIC02000022">
    <property type="protein sequence ID" value="KAB1216534.1"/>
    <property type="molecule type" value="Genomic_DNA"/>
</dbReference>
<comment type="caution">
    <text evidence="1">The sequence shown here is derived from an EMBL/GenBank/DDBJ whole genome shotgun (WGS) entry which is preliminary data.</text>
</comment>
<gene>
    <name evidence="1" type="ORF">CJ030_MR4G023053</name>
</gene>
<dbReference type="AlphaFoldDB" id="A0A6A1VUA0"/>
<reference evidence="1 2" key="1">
    <citation type="journal article" date="2019" name="Plant Biotechnol. J.">
        <title>The red bayberry genome and genetic basis of sex determination.</title>
        <authorList>
            <person name="Jia H.M."/>
            <person name="Jia H.J."/>
            <person name="Cai Q.L."/>
            <person name="Wang Y."/>
            <person name="Zhao H.B."/>
            <person name="Yang W.F."/>
            <person name="Wang G.Y."/>
            <person name="Li Y.H."/>
            <person name="Zhan D.L."/>
            <person name="Shen Y.T."/>
            <person name="Niu Q.F."/>
            <person name="Chang L."/>
            <person name="Qiu J."/>
            <person name="Zhao L."/>
            <person name="Xie H.B."/>
            <person name="Fu W.Y."/>
            <person name="Jin J."/>
            <person name="Li X.W."/>
            <person name="Jiao Y."/>
            <person name="Zhou C.C."/>
            <person name="Tu T."/>
            <person name="Chai C.Y."/>
            <person name="Gao J.L."/>
            <person name="Fan L.J."/>
            <person name="van de Weg E."/>
            <person name="Wang J.Y."/>
            <person name="Gao Z.S."/>
        </authorList>
    </citation>
    <scope>NUCLEOTIDE SEQUENCE [LARGE SCALE GENOMIC DNA]</scope>
    <source>
        <tissue evidence="1">Leaves</tissue>
    </source>
</reference>